<accession>A0A1A8WUE5</accession>
<dbReference type="VEuPathDB" id="PlasmoDB:PmUG01_05015800"/>
<proteinExistence type="predicted"/>
<reference evidence="3" key="1">
    <citation type="submission" date="2016-05" db="EMBL/GenBank/DDBJ databases">
        <authorList>
            <person name="Naeem Raeece"/>
        </authorList>
    </citation>
    <scope>NUCLEOTIDE SEQUENCE [LARGE SCALE GENOMIC DNA]</scope>
</reference>
<feature type="signal peptide" evidence="1">
    <location>
        <begin position="1"/>
        <end position="26"/>
    </location>
</feature>
<sequence length="259" mass="32017">MILRSYITLTFSTVIVLCLCIKQYNTTEILPQLVSEFPHLKTRDYPNQNLNQNFMNILKEKWEGNRKEKEEVTGKRKWEQTWKEKMQKNKEIKREKRKVKWWDEKKEEEKEEKMEYSKPLNSSNFEKKIEDEWNELENEEIEAWTNIINTCWKTLTHKLKHDAYRNSKIGRWNNMFKAFSKMREIKNKLDKRRLQEFKEHIQNISSRGADDESWNNLNEMWEIIKYLKVQNDMNWESNLMKSWKQWFQREIPEIKNKIL</sequence>
<organism evidence="2 3">
    <name type="scientific">Plasmodium malariae</name>
    <dbReference type="NCBI Taxonomy" id="5858"/>
    <lineage>
        <taxon>Eukaryota</taxon>
        <taxon>Sar</taxon>
        <taxon>Alveolata</taxon>
        <taxon>Apicomplexa</taxon>
        <taxon>Aconoidasida</taxon>
        <taxon>Haemosporida</taxon>
        <taxon>Plasmodiidae</taxon>
        <taxon>Plasmodium</taxon>
        <taxon>Plasmodium (Plasmodium)</taxon>
    </lineage>
</organism>
<dbReference type="EMBL" id="FLQW01003337">
    <property type="protein sequence ID" value="SBS95479.1"/>
    <property type="molecule type" value="Genomic_DNA"/>
</dbReference>
<evidence type="ECO:0000313" key="3">
    <source>
        <dbReference type="Proteomes" id="UP000078597"/>
    </source>
</evidence>
<gene>
    <name evidence="2" type="ORF">PMALA_047520</name>
</gene>
<dbReference type="Proteomes" id="UP000078597">
    <property type="component" value="Unassembled WGS sequence"/>
</dbReference>
<evidence type="ECO:0000313" key="2">
    <source>
        <dbReference type="EMBL" id="SBS95479.1"/>
    </source>
</evidence>
<protein>
    <recommendedName>
        <fullName evidence="4">Tryptophan-rich antigen</fullName>
    </recommendedName>
</protein>
<feature type="chain" id="PRO_5008381104" description="Tryptophan-rich antigen" evidence="1">
    <location>
        <begin position="27"/>
        <end position="259"/>
    </location>
</feature>
<name>A0A1A8WUE5_PLAMA</name>
<keyword evidence="1" id="KW-0732">Signal</keyword>
<dbReference type="AlphaFoldDB" id="A0A1A8WUE5"/>
<evidence type="ECO:0000256" key="1">
    <source>
        <dbReference type="SAM" id="SignalP"/>
    </source>
</evidence>
<evidence type="ECO:0008006" key="4">
    <source>
        <dbReference type="Google" id="ProtNLM"/>
    </source>
</evidence>